<organism evidence="2">
    <name type="scientific">Alexandrium andersonii</name>
    <dbReference type="NCBI Taxonomy" id="327968"/>
    <lineage>
        <taxon>Eukaryota</taxon>
        <taxon>Sar</taxon>
        <taxon>Alveolata</taxon>
        <taxon>Dinophyceae</taxon>
        <taxon>Gonyaulacales</taxon>
        <taxon>Pyrocystaceae</taxon>
        <taxon>Alexandrium</taxon>
    </lineage>
</organism>
<gene>
    <name evidence="2" type="ORF">AAND1436_LOCUS18410</name>
</gene>
<name>A0A7S2G1F7_9DINO</name>
<feature type="non-terminal residue" evidence="2">
    <location>
        <position position="1"/>
    </location>
</feature>
<dbReference type="EMBL" id="HBGQ01037381">
    <property type="protein sequence ID" value="CAD9426967.1"/>
    <property type="molecule type" value="Transcribed_RNA"/>
</dbReference>
<feature type="signal peptide" evidence="1">
    <location>
        <begin position="1"/>
        <end position="47"/>
    </location>
</feature>
<reference evidence="2" key="1">
    <citation type="submission" date="2021-01" db="EMBL/GenBank/DDBJ databases">
        <authorList>
            <person name="Corre E."/>
            <person name="Pelletier E."/>
            <person name="Niang G."/>
            <person name="Scheremetjew M."/>
            <person name="Finn R."/>
            <person name="Kale V."/>
            <person name="Holt S."/>
            <person name="Cochrane G."/>
            <person name="Meng A."/>
            <person name="Brown T."/>
            <person name="Cohen L."/>
        </authorList>
    </citation>
    <scope>NUCLEOTIDE SEQUENCE</scope>
    <source>
        <strain evidence="2">CCMP2222</strain>
    </source>
</reference>
<feature type="chain" id="PRO_5031455211" description="SPARK domain-containing protein" evidence="1">
    <location>
        <begin position="48"/>
        <end position="258"/>
    </location>
</feature>
<sequence>VGPDLCPLSLEGRAALPAPPTMAKAFGGRRRCLASSVLLSLVTLASSWTNLPECQHTVFEMVNALANIGADISFSMADCSPEGFSILDCCSDIIPIVTAASEFSAVVSKSTEACGDIDNWCAVRVSETFKYVAESSVNIVAAVSDCNASAVIPSPITCAVDLFSLLDSLIYFAIKTDMSLEACNPSRPRGFSSLRPFRGGPSGAFRRLEGVERNVRDLKAMLQKHWSVPNTTDSPPWTGNETLRAATIGMKEQVDVYV</sequence>
<evidence type="ECO:0000313" key="2">
    <source>
        <dbReference type="EMBL" id="CAD9426967.1"/>
    </source>
</evidence>
<proteinExistence type="predicted"/>
<dbReference type="AlphaFoldDB" id="A0A7S2G1F7"/>
<accession>A0A7S2G1F7</accession>
<keyword evidence="1" id="KW-0732">Signal</keyword>
<evidence type="ECO:0008006" key="3">
    <source>
        <dbReference type="Google" id="ProtNLM"/>
    </source>
</evidence>
<protein>
    <recommendedName>
        <fullName evidence="3">SPARK domain-containing protein</fullName>
    </recommendedName>
</protein>
<evidence type="ECO:0000256" key="1">
    <source>
        <dbReference type="SAM" id="SignalP"/>
    </source>
</evidence>